<name>A0A9P0KG61_ACAOB</name>
<dbReference type="OrthoDB" id="6775559at2759"/>
<dbReference type="PROSITE" id="PS50158">
    <property type="entry name" value="ZF_CCHC"/>
    <property type="match status" value="1"/>
</dbReference>
<comment type="caution">
    <text evidence="3">The sequence shown here is derived from an EMBL/GenBank/DDBJ whole genome shotgun (WGS) entry which is preliminary data.</text>
</comment>
<dbReference type="EMBL" id="CAKOFQ010006770">
    <property type="protein sequence ID" value="CAH1970149.1"/>
    <property type="molecule type" value="Genomic_DNA"/>
</dbReference>
<reference evidence="3" key="1">
    <citation type="submission" date="2022-03" db="EMBL/GenBank/DDBJ databases">
        <authorList>
            <person name="Sayadi A."/>
        </authorList>
    </citation>
    <scope>NUCLEOTIDE SEQUENCE</scope>
</reference>
<organism evidence="3 4">
    <name type="scientific">Acanthoscelides obtectus</name>
    <name type="common">Bean weevil</name>
    <name type="synonym">Bruchus obtectus</name>
    <dbReference type="NCBI Taxonomy" id="200917"/>
    <lineage>
        <taxon>Eukaryota</taxon>
        <taxon>Metazoa</taxon>
        <taxon>Ecdysozoa</taxon>
        <taxon>Arthropoda</taxon>
        <taxon>Hexapoda</taxon>
        <taxon>Insecta</taxon>
        <taxon>Pterygota</taxon>
        <taxon>Neoptera</taxon>
        <taxon>Endopterygota</taxon>
        <taxon>Coleoptera</taxon>
        <taxon>Polyphaga</taxon>
        <taxon>Cucujiformia</taxon>
        <taxon>Chrysomeloidea</taxon>
        <taxon>Chrysomelidae</taxon>
        <taxon>Bruchinae</taxon>
        <taxon>Bruchini</taxon>
        <taxon>Acanthoscelides</taxon>
    </lineage>
</organism>
<dbReference type="Proteomes" id="UP001152888">
    <property type="component" value="Unassembled WGS sequence"/>
</dbReference>
<dbReference type="AlphaFoldDB" id="A0A9P0KG61"/>
<proteinExistence type="predicted"/>
<protein>
    <recommendedName>
        <fullName evidence="2">CCHC-type domain-containing protein</fullName>
    </recommendedName>
</protein>
<keyword evidence="1" id="KW-0862">Zinc</keyword>
<evidence type="ECO:0000313" key="4">
    <source>
        <dbReference type="Proteomes" id="UP001152888"/>
    </source>
</evidence>
<accession>A0A9P0KG61</accession>
<keyword evidence="1" id="KW-0863">Zinc-finger</keyword>
<evidence type="ECO:0000256" key="1">
    <source>
        <dbReference type="PROSITE-ProRule" id="PRU00047"/>
    </source>
</evidence>
<keyword evidence="4" id="KW-1185">Reference proteome</keyword>
<keyword evidence="1" id="KW-0479">Metal-binding</keyword>
<evidence type="ECO:0000259" key="2">
    <source>
        <dbReference type="PROSITE" id="PS50158"/>
    </source>
</evidence>
<feature type="domain" description="CCHC-type" evidence="2">
    <location>
        <begin position="356"/>
        <end position="372"/>
    </location>
</feature>
<gene>
    <name evidence="3" type="ORF">ACAOBT_LOCUS8764</name>
</gene>
<dbReference type="GO" id="GO:0003676">
    <property type="term" value="F:nucleic acid binding"/>
    <property type="evidence" value="ECO:0007669"/>
    <property type="project" value="InterPro"/>
</dbReference>
<sequence length="438" mass="50238">MTALHLRLIVSFELRRIGKRRRPPYRRVLDAQNISCDFRKKFHHHCAEVDDKLAKVKRDCAVIKWFCSDCLPMINGKLKMADFGEAVFNRKPEKSEVRLVSGSRASRSSASMPESDLAVLEKEIECLVREKNLIDRIANERGYIVEIQKKLISDLEDKFRSQPVGNSSKNKDCVSYSAIVKKVDHSYLLIKPADRSTSYKTVENDFKFRYSPGALNVNINKTKLTKNGLMISCNSKKDVETLKDSLKSDLGSKFDVCEPTKMFPRMLIQGVPNDCFKNPGPDKLEFVDSFVDDLIFNNNLGVNSDGIKIISYYKVKNTKDVVIEVIPSVFNLLSSKGFVFIGWVRCTVRENLYLLRCYKCCKFGHGKKDCRSKNVVCSKCSGFHEFRDCKTDDCCCPNCKFHNDRYKTNWCSKHAASDTSCSYYKMKIDNLKMQIAYE</sequence>
<evidence type="ECO:0000313" key="3">
    <source>
        <dbReference type="EMBL" id="CAH1970149.1"/>
    </source>
</evidence>
<dbReference type="GO" id="GO:0008270">
    <property type="term" value="F:zinc ion binding"/>
    <property type="evidence" value="ECO:0007669"/>
    <property type="project" value="UniProtKB-KW"/>
</dbReference>
<dbReference type="InterPro" id="IPR001878">
    <property type="entry name" value="Znf_CCHC"/>
</dbReference>